<evidence type="ECO:0000313" key="3">
    <source>
        <dbReference type="Proteomes" id="UP001458415"/>
    </source>
</evidence>
<keyword evidence="2" id="KW-0547">Nucleotide-binding</keyword>
<accession>A0ABV1VXB1</accession>
<keyword evidence="3" id="KW-1185">Reference proteome</keyword>
<comment type="caution">
    <text evidence="2">The sequence shown here is derived from an EMBL/GenBank/DDBJ whole genome shotgun (WGS) entry which is preliminary data.</text>
</comment>
<gene>
    <name evidence="2" type="ORF">ABT317_05930</name>
</gene>
<protein>
    <submittedName>
        <fullName evidence="2">ABC transporter ATP-binding protein</fullName>
    </submittedName>
</protein>
<feature type="non-terminal residue" evidence="2">
    <location>
        <position position="1"/>
    </location>
</feature>
<keyword evidence="2" id="KW-0067">ATP-binding</keyword>
<evidence type="ECO:0000256" key="1">
    <source>
        <dbReference type="SAM" id="MobiDB-lite"/>
    </source>
</evidence>
<feature type="region of interest" description="Disordered" evidence="1">
    <location>
        <begin position="1"/>
        <end position="42"/>
    </location>
</feature>
<dbReference type="GO" id="GO:0005524">
    <property type="term" value="F:ATP binding"/>
    <property type="evidence" value="ECO:0007669"/>
    <property type="project" value="UniProtKB-KW"/>
</dbReference>
<reference evidence="2 3" key="1">
    <citation type="submission" date="2024-06" db="EMBL/GenBank/DDBJ databases">
        <title>The Natural Products Discovery Center: Release of the First 8490 Sequenced Strains for Exploring Actinobacteria Biosynthetic Diversity.</title>
        <authorList>
            <person name="Kalkreuter E."/>
            <person name="Kautsar S.A."/>
            <person name="Yang D."/>
            <person name="Bader C.D."/>
            <person name="Teijaro C.N."/>
            <person name="Fluegel L."/>
            <person name="Davis C.M."/>
            <person name="Simpson J.R."/>
            <person name="Lauterbach L."/>
            <person name="Steele A.D."/>
            <person name="Gui C."/>
            <person name="Meng S."/>
            <person name="Li G."/>
            <person name="Viehrig K."/>
            <person name="Ye F."/>
            <person name="Su P."/>
            <person name="Kiefer A.F."/>
            <person name="Nichols A."/>
            <person name="Cepeda A.J."/>
            <person name="Yan W."/>
            <person name="Fan B."/>
            <person name="Jiang Y."/>
            <person name="Adhikari A."/>
            <person name="Zheng C.-J."/>
            <person name="Schuster L."/>
            <person name="Cowan T.M."/>
            <person name="Smanski M.J."/>
            <person name="Chevrette M.G."/>
            <person name="De Carvalho L.P.S."/>
            <person name="Shen B."/>
        </authorList>
    </citation>
    <scope>NUCLEOTIDE SEQUENCE [LARGE SCALE GENOMIC DNA]</scope>
    <source>
        <strain evidence="2 3">NPDC000634</strain>
    </source>
</reference>
<dbReference type="Proteomes" id="UP001458415">
    <property type="component" value="Unassembled WGS sequence"/>
</dbReference>
<dbReference type="EMBL" id="JBEPCU010000053">
    <property type="protein sequence ID" value="MER6976579.1"/>
    <property type="molecule type" value="Genomic_DNA"/>
</dbReference>
<proteinExistence type="predicted"/>
<sequence length="110" mass="11362">DAVCSVRDGALERRAARAPVPPSGPHVVVETQGPPDGRLPVAGHPGVTSAEEIVPGTHRVAVRAAHSDVVLRALLTARPPWHVVRVAPHPVDADARPAGPGSGPDQESPR</sequence>
<name>A0ABV1VXB1_9ACTN</name>
<feature type="region of interest" description="Disordered" evidence="1">
    <location>
        <begin position="88"/>
        <end position="110"/>
    </location>
</feature>
<evidence type="ECO:0000313" key="2">
    <source>
        <dbReference type="EMBL" id="MER6976579.1"/>
    </source>
</evidence>
<organism evidence="2 3">
    <name type="scientific">Streptomyces carpinensis</name>
    <dbReference type="NCBI Taxonomy" id="66369"/>
    <lineage>
        <taxon>Bacteria</taxon>
        <taxon>Bacillati</taxon>
        <taxon>Actinomycetota</taxon>
        <taxon>Actinomycetes</taxon>
        <taxon>Kitasatosporales</taxon>
        <taxon>Streptomycetaceae</taxon>
        <taxon>Streptomyces</taxon>
    </lineage>
</organism>